<dbReference type="RefSeq" id="WP_256404478.1">
    <property type="nucleotide sequence ID" value="NZ_CP187151.1"/>
</dbReference>
<name>A0ABD6CZA3_9EURY</name>
<proteinExistence type="predicted"/>
<feature type="region of interest" description="Disordered" evidence="1">
    <location>
        <begin position="326"/>
        <end position="409"/>
    </location>
</feature>
<feature type="transmembrane region" description="Helical" evidence="2">
    <location>
        <begin position="131"/>
        <end position="156"/>
    </location>
</feature>
<accession>A0ABD6CZA3</accession>
<keyword evidence="2" id="KW-0472">Membrane</keyword>
<evidence type="ECO:0000313" key="3">
    <source>
        <dbReference type="EMBL" id="MFD1634226.1"/>
    </source>
</evidence>
<feature type="transmembrane region" description="Helical" evidence="2">
    <location>
        <begin position="275"/>
        <end position="305"/>
    </location>
</feature>
<evidence type="ECO:0000256" key="1">
    <source>
        <dbReference type="SAM" id="MobiDB-lite"/>
    </source>
</evidence>
<dbReference type="AlphaFoldDB" id="A0ABD6CZA3"/>
<feature type="transmembrane region" description="Helical" evidence="2">
    <location>
        <begin position="230"/>
        <end position="263"/>
    </location>
</feature>
<feature type="compositionally biased region" description="Acidic residues" evidence="1">
    <location>
        <begin position="331"/>
        <end position="374"/>
    </location>
</feature>
<gene>
    <name evidence="3" type="ORF">ACFSBJ_10855</name>
</gene>
<feature type="transmembrane region" description="Helical" evidence="2">
    <location>
        <begin position="162"/>
        <end position="188"/>
    </location>
</feature>
<evidence type="ECO:0008006" key="5">
    <source>
        <dbReference type="Google" id="ProtNLM"/>
    </source>
</evidence>
<sequence>MPSWYAFAALSAARNATEEFLRPIERGTWLRLAVITLFVGVGGGIPTGGNASTSAPSGGGSGMSEFPSLSTPEIGSTVALILGLLAIVLVLYLLWNLVGAVMEFVLVRALRDRSVSIRDPFTAEFRPGLRLFGFRIAVSLGSLLLVALPILLVVAGGVSLSAAVFVLVIPLLVAFVVVGLLTSVILGLTTDFVVPTMLTENRGVLDAWRRIWPTLRAEWKQVGLYLVAKFVLGIAVSLVVSIAILLVAIALAIPVVIVGGALYLGIAAAGVGHAGAIVAIPLGLLFVLTLIVVALLLQVPALVFVRYYSLSVLGMLLPELDLVGVDRPDDDKDDDDGNGTDDEDGDDGNGTDDDEDGDDGNGTDDDPTDADIDDEPVRTGGSTSGDGVGSPSWIGAGAAVTTVPYRRSS</sequence>
<keyword evidence="4" id="KW-1185">Reference proteome</keyword>
<dbReference type="Pfam" id="PF24400">
    <property type="entry name" value="DUF7544"/>
    <property type="match status" value="1"/>
</dbReference>
<comment type="caution">
    <text evidence="3">The sequence shown here is derived from an EMBL/GenBank/DDBJ whole genome shotgun (WGS) entry which is preliminary data.</text>
</comment>
<reference evidence="3 4" key="1">
    <citation type="journal article" date="2019" name="Int. J. Syst. Evol. Microbiol.">
        <title>The Global Catalogue of Microorganisms (GCM) 10K type strain sequencing project: providing services to taxonomists for standard genome sequencing and annotation.</title>
        <authorList>
            <consortium name="The Broad Institute Genomics Platform"/>
            <consortium name="The Broad Institute Genome Sequencing Center for Infectious Disease"/>
            <person name="Wu L."/>
            <person name="Ma J."/>
        </authorList>
    </citation>
    <scope>NUCLEOTIDE SEQUENCE [LARGE SCALE GENOMIC DNA]</scope>
    <source>
        <strain evidence="3 4">CGMCC 1.10594</strain>
    </source>
</reference>
<feature type="transmembrane region" description="Helical" evidence="2">
    <location>
        <begin position="77"/>
        <end position="110"/>
    </location>
</feature>
<keyword evidence="2" id="KW-1133">Transmembrane helix</keyword>
<feature type="transmembrane region" description="Helical" evidence="2">
    <location>
        <begin position="29"/>
        <end position="47"/>
    </location>
</feature>
<evidence type="ECO:0000313" key="4">
    <source>
        <dbReference type="Proteomes" id="UP001597075"/>
    </source>
</evidence>
<protein>
    <recommendedName>
        <fullName evidence="5">Glycerophosphoryl diester phosphodiesterase membrane domain-containing protein</fullName>
    </recommendedName>
</protein>
<evidence type="ECO:0000256" key="2">
    <source>
        <dbReference type="SAM" id="Phobius"/>
    </source>
</evidence>
<organism evidence="3 4">
    <name type="scientific">Haloplanus ruber</name>
    <dbReference type="NCBI Taxonomy" id="869892"/>
    <lineage>
        <taxon>Archaea</taxon>
        <taxon>Methanobacteriati</taxon>
        <taxon>Methanobacteriota</taxon>
        <taxon>Stenosarchaea group</taxon>
        <taxon>Halobacteria</taxon>
        <taxon>Halobacteriales</taxon>
        <taxon>Haloferacaceae</taxon>
        <taxon>Haloplanus</taxon>
    </lineage>
</organism>
<dbReference type="EMBL" id="JBHUDL010000010">
    <property type="protein sequence ID" value="MFD1634226.1"/>
    <property type="molecule type" value="Genomic_DNA"/>
</dbReference>
<dbReference type="InterPro" id="IPR055966">
    <property type="entry name" value="DUF7544"/>
</dbReference>
<keyword evidence="2" id="KW-0812">Transmembrane</keyword>
<dbReference type="Proteomes" id="UP001597075">
    <property type="component" value="Unassembled WGS sequence"/>
</dbReference>